<feature type="transmembrane region" description="Helical" evidence="4">
    <location>
        <begin position="425"/>
        <end position="444"/>
    </location>
</feature>
<dbReference type="PANTHER" id="PTHR11360">
    <property type="entry name" value="MONOCARBOXYLATE TRANSPORTER"/>
    <property type="match status" value="1"/>
</dbReference>
<reference evidence="6" key="1">
    <citation type="journal article" date="2020" name="Stud. Mycol.">
        <title>101 Dothideomycetes genomes: a test case for predicting lifestyles and emergence of pathogens.</title>
        <authorList>
            <person name="Haridas S."/>
            <person name="Albert R."/>
            <person name="Binder M."/>
            <person name="Bloem J."/>
            <person name="Labutti K."/>
            <person name="Salamov A."/>
            <person name="Andreopoulos B."/>
            <person name="Baker S."/>
            <person name="Barry K."/>
            <person name="Bills G."/>
            <person name="Bluhm B."/>
            <person name="Cannon C."/>
            <person name="Castanera R."/>
            <person name="Culley D."/>
            <person name="Daum C."/>
            <person name="Ezra D."/>
            <person name="Gonzalez J."/>
            <person name="Henrissat B."/>
            <person name="Kuo A."/>
            <person name="Liang C."/>
            <person name="Lipzen A."/>
            <person name="Lutzoni F."/>
            <person name="Magnuson J."/>
            <person name="Mondo S."/>
            <person name="Nolan M."/>
            <person name="Ohm R."/>
            <person name="Pangilinan J."/>
            <person name="Park H.-J."/>
            <person name="Ramirez L."/>
            <person name="Alfaro M."/>
            <person name="Sun H."/>
            <person name="Tritt A."/>
            <person name="Yoshinaga Y."/>
            <person name="Zwiers L.-H."/>
            <person name="Turgeon B."/>
            <person name="Goodwin S."/>
            <person name="Spatafora J."/>
            <person name="Crous P."/>
            <person name="Grigoriev I."/>
        </authorList>
    </citation>
    <scope>NUCLEOTIDE SEQUENCE</scope>
    <source>
        <strain evidence="6">CBS 183.55</strain>
    </source>
</reference>
<feature type="transmembrane region" description="Helical" evidence="4">
    <location>
        <begin position="290"/>
        <end position="310"/>
    </location>
</feature>
<sequence>MGSRAFDKKGLGGDNTIILEPNSSPEWTEIDSEDNIPPRDRGKAAWRCLAAISAISMVTWGFGATQGVFREYYFKNPPFEGNQLVASIGLLIVGILQSLSPFLLHLIGKYPSCRLYMMWTGMTLVVASSLGAAFSITALQVIMTQGLMYGFSSGLLFAPCISFVDEWFFARRGLANGIFFGSANIASAALSPIFAHLLQRFGPRVTLIGWTAFIAIVISIGIPCIPNRSSRTAQSDNGTQKRRSTLRPFKNPYLWLFVASMAVQSLANNLPANYLPSYATDLGVESSKAALLVTYLSLSGIIGQVVFGALTDAIGPLVPMLLSTLVSSFAVLVVWGFGKAYWTMVMVSLLFGAFAFSFMVLRSHMAAIVVNDSKRPAEELLVSGVLLFTRGVVGVASGYIAAAVLDKSGDAEVQPGYGAGKWRNFIILLGTTMAAATVGVFGLVKRRPRK</sequence>
<feature type="transmembrane region" description="Helical" evidence="4">
    <location>
        <begin position="317"/>
        <end position="335"/>
    </location>
</feature>
<feature type="transmembrane region" description="Helical" evidence="4">
    <location>
        <begin position="148"/>
        <end position="170"/>
    </location>
</feature>
<keyword evidence="7" id="KW-1185">Reference proteome</keyword>
<dbReference type="GO" id="GO:0016020">
    <property type="term" value="C:membrane"/>
    <property type="evidence" value="ECO:0007669"/>
    <property type="project" value="UniProtKB-SubCell"/>
</dbReference>
<protein>
    <submittedName>
        <fullName evidence="6">MFS general substrate transporter</fullName>
    </submittedName>
</protein>
<evidence type="ECO:0000313" key="7">
    <source>
        <dbReference type="Proteomes" id="UP000800082"/>
    </source>
</evidence>
<evidence type="ECO:0000256" key="4">
    <source>
        <dbReference type="SAM" id="Phobius"/>
    </source>
</evidence>
<comment type="similarity">
    <text evidence="2">Belongs to the major facilitator superfamily. Monocarboxylate porter (TC 2.A.1.13) family.</text>
</comment>
<feature type="transmembrane region" description="Helical" evidence="4">
    <location>
        <begin position="207"/>
        <end position="225"/>
    </location>
</feature>
<feature type="transmembrane region" description="Helical" evidence="4">
    <location>
        <begin position="341"/>
        <end position="361"/>
    </location>
</feature>
<evidence type="ECO:0000256" key="3">
    <source>
        <dbReference type="SAM" id="MobiDB-lite"/>
    </source>
</evidence>
<dbReference type="EMBL" id="ML978958">
    <property type="protein sequence ID" value="KAF1932582.1"/>
    <property type="molecule type" value="Genomic_DNA"/>
</dbReference>
<dbReference type="GeneID" id="54348645"/>
<dbReference type="PANTHER" id="PTHR11360:SF287">
    <property type="entry name" value="MFS MONOCARBOXYLATE TRANSPORTER"/>
    <property type="match status" value="1"/>
</dbReference>
<feature type="transmembrane region" description="Helical" evidence="4">
    <location>
        <begin position="44"/>
        <end position="64"/>
    </location>
</feature>
<dbReference type="InterPro" id="IPR050327">
    <property type="entry name" value="Proton-linked_MCT"/>
</dbReference>
<dbReference type="InterPro" id="IPR020846">
    <property type="entry name" value="MFS_dom"/>
</dbReference>
<feature type="domain" description="Major facilitator superfamily (MFS) profile" evidence="5">
    <location>
        <begin position="253"/>
        <end position="450"/>
    </location>
</feature>
<evidence type="ECO:0000259" key="5">
    <source>
        <dbReference type="PROSITE" id="PS50850"/>
    </source>
</evidence>
<feature type="transmembrane region" description="Helical" evidence="4">
    <location>
        <begin position="116"/>
        <end position="142"/>
    </location>
</feature>
<proteinExistence type="inferred from homology"/>
<feature type="compositionally biased region" description="Basic and acidic residues" evidence="3">
    <location>
        <begin position="1"/>
        <end position="11"/>
    </location>
</feature>
<dbReference type="Gene3D" id="1.20.1250.20">
    <property type="entry name" value="MFS general substrate transporter like domains"/>
    <property type="match status" value="2"/>
</dbReference>
<name>A0A6A5RXL2_9PLEO</name>
<dbReference type="Proteomes" id="UP000800082">
    <property type="component" value="Unassembled WGS sequence"/>
</dbReference>
<evidence type="ECO:0000313" key="6">
    <source>
        <dbReference type="EMBL" id="KAF1932582.1"/>
    </source>
</evidence>
<organism evidence="6 7">
    <name type="scientific">Didymella exigua CBS 183.55</name>
    <dbReference type="NCBI Taxonomy" id="1150837"/>
    <lineage>
        <taxon>Eukaryota</taxon>
        <taxon>Fungi</taxon>
        <taxon>Dikarya</taxon>
        <taxon>Ascomycota</taxon>
        <taxon>Pezizomycotina</taxon>
        <taxon>Dothideomycetes</taxon>
        <taxon>Pleosporomycetidae</taxon>
        <taxon>Pleosporales</taxon>
        <taxon>Pleosporineae</taxon>
        <taxon>Didymellaceae</taxon>
        <taxon>Didymella</taxon>
    </lineage>
</organism>
<dbReference type="GO" id="GO:0022857">
    <property type="term" value="F:transmembrane transporter activity"/>
    <property type="evidence" value="ECO:0007669"/>
    <property type="project" value="InterPro"/>
</dbReference>
<comment type="subcellular location">
    <subcellularLocation>
        <location evidence="1">Membrane</location>
        <topology evidence="1">Multi-pass membrane protein</topology>
    </subcellularLocation>
</comment>
<keyword evidence="4" id="KW-0472">Membrane</keyword>
<feature type="transmembrane region" description="Helical" evidence="4">
    <location>
        <begin position="84"/>
        <end position="104"/>
    </location>
</feature>
<accession>A0A6A5RXL2</accession>
<keyword evidence="4" id="KW-1133">Transmembrane helix</keyword>
<feature type="transmembrane region" description="Helical" evidence="4">
    <location>
        <begin position="381"/>
        <end position="405"/>
    </location>
</feature>
<feature type="region of interest" description="Disordered" evidence="3">
    <location>
        <begin position="1"/>
        <end position="35"/>
    </location>
</feature>
<dbReference type="Pfam" id="PF07690">
    <property type="entry name" value="MFS_1"/>
    <property type="match status" value="1"/>
</dbReference>
<feature type="transmembrane region" description="Helical" evidence="4">
    <location>
        <begin position="252"/>
        <end position="270"/>
    </location>
</feature>
<dbReference type="AlphaFoldDB" id="A0A6A5RXL2"/>
<dbReference type="InterPro" id="IPR011701">
    <property type="entry name" value="MFS"/>
</dbReference>
<dbReference type="PROSITE" id="PS50850">
    <property type="entry name" value="MFS"/>
    <property type="match status" value="1"/>
</dbReference>
<keyword evidence="4" id="KW-0812">Transmembrane</keyword>
<evidence type="ECO:0000256" key="2">
    <source>
        <dbReference type="ARBA" id="ARBA00006727"/>
    </source>
</evidence>
<gene>
    <name evidence="6" type="ORF">M421DRAFT_416206</name>
</gene>
<evidence type="ECO:0000256" key="1">
    <source>
        <dbReference type="ARBA" id="ARBA00004141"/>
    </source>
</evidence>
<dbReference type="SUPFAM" id="SSF103473">
    <property type="entry name" value="MFS general substrate transporter"/>
    <property type="match status" value="1"/>
</dbReference>
<dbReference type="OrthoDB" id="2213137at2759"/>
<dbReference type="InterPro" id="IPR036259">
    <property type="entry name" value="MFS_trans_sf"/>
</dbReference>
<feature type="transmembrane region" description="Helical" evidence="4">
    <location>
        <begin position="177"/>
        <end position="195"/>
    </location>
</feature>
<dbReference type="RefSeq" id="XP_033452830.1">
    <property type="nucleotide sequence ID" value="XM_033590977.1"/>
</dbReference>